<feature type="domain" description="LysM" evidence="1">
    <location>
        <begin position="58"/>
        <end position="113"/>
    </location>
</feature>
<protein>
    <recommendedName>
        <fullName evidence="1">LysM domain-containing protein</fullName>
    </recommendedName>
</protein>
<dbReference type="Proteomes" id="UP000468591">
    <property type="component" value="Unassembled WGS sequence"/>
</dbReference>
<dbReference type="PROSITE" id="PS51782">
    <property type="entry name" value="LYSM"/>
    <property type="match status" value="1"/>
</dbReference>
<accession>A0A6P0CBI7</accession>
<dbReference type="EMBL" id="JAABNT010000008">
    <property type="protein sequence ID" value="NEK23522.1"/>
    <property type="molecule type" value="Genomic_DNA"/>
</dbReference>
<evidence type="ECO:0000313" key="2">
    <source>
        <dbReference type="EMBL" id="NEK23522.1"/>
    </source>
</evidence>
<keyword evidence="3" id="KW-1185">Reference proteome</keyword>
<dbReference type="Gene3D" id="3.10.350.10">
    <property type="entry name" value="LysM domain"/>
    <property type="match status" value="1"/>
</dbReference>
<reference evidence="2 3" key="1">
    <citation type="submission" date="2020-01" db="EMBL/GenBank/DDBJ databases">
        <title>Sulfitobacter sediminilitoris sp. nov., isolated from a tidal flat.</title>
        <authorList>
            <person name="Park S."/>
            <person name="Yoon J.-H."/>
        </authorList>
    </citation>
    <scope>NUCLEOTIDE SEQUENCE [LARGE SCALE GENOMIC DNA]</scope>
    <source>
        <strain evidence="2 3">JBTF-M27</strain>
    </source>
</reference>
<dbReference type="InterPro" id="IPR036779">
    <property type="entry name" value="LysM_dom_sf"/>
</dbReference>
<dbReference type="RefSeq" id="WP_164354443.1">
    <property type="nucleotide sequence ID" value="NZ_JAABNT010000008.1"/>
</dbReference>
<sequence length="119" mass="12901">MNEIAKLLAPVTQGTAPFPPDSRYNGAPMKKATLPDGREVRYVGRRFIPAAERIEVSGVHTVQGGDRLDLLAARYFGNPTQGWKILDANQVLNPRRALAETGSRLAIGQALTIAGQSFE</sequence>
<evidence type="ECO:0000259" key="1">
    <source>
        <dbReference type="PROSITE" id="PS51782"/>
    </source>
</evidence>
<name>A0A6P0CBI7_9RHOB</name>
<gene>
    <name evidence="2" type="ORF">GV827_14035</name>
</gene>
<proteinExistence type="predicted"/>
<organism evidence="2 3">
    <name type="scientific">Sulfitobacter sediminilitoris</name>
    <dbReference type="NCBI Taxonomy" id="2698830"/>
    <lineage>
        <taxon>Bacteria</taxon>
        <taxon>Pseudomonadati</taxon>
        <taxon>Pseudomonadota</taxon>
        <taxon>Alphaproteobacteria</taxon>
        <taxon>Rhodobacterales</taxon>
        <taxon>Roseobacteraceae</taxon>
        <taxon>Sulfitobacter</taxon>
    </lineage>
</organism>
<dbReference type="InterPro" id="IPR018392">
    <property type="entry name" value="LysM"/>
</dbReference>
<dbReference type="AlphaFoldDB" id="A0A6P0CBI7"/>
<evidence type="ECO:0000313" key="3">
    <source>
        <dbReference type="Proteomes" id="UP000468591"/>
    </source>
</evidence>
<comment type="caution">
    <text evidence="2">The sequence shown here is derived from an EMBL/GenBank/DDBJ whole genome shotgun (WGS) entry which is preliminary data.</text>
</comment>